<dbReference type="PROSITE" id="PS50011">
    <property type="entry name" value="PROTEIN_KINASE_DOM"/>
    <property type="match status" value="1"/>
</dbReference>
<dbReference type="SUPFAM" id="SSF56112">
    <property type="entry name" value="Protein kinase-like (PK-like)"/>
    <property type="match status" value="1"/>
</dbReference>
<keyword evidence="1 8" id="KW-0723">Serine/threonine-protein kinase</keyword>
<gene>
    <name evidence="10" type="ORF">PEVE_00037078</name>
</gene>
<protein>
    <recommendedName>
        <fullName evidence="9">Protein kinase domain-containing protein</fullName>
    </recommendedName>
</protein>
<dbReference type="PROSITE" id="PS00108">
    <property type="entry name" value="PROTEIN_KINASE_ST"/>
    <property type="match status" value="1"/>
</dbReference>
<accession>A0ABN8LM00</accession>
<evidence type="ECO:0000256" key="7">
    <source>
        <dbReference type="PROSITE-ProRule" id="PRU10141"/>
    </source>
</evidence>
<dbReference type="PANTHER" id="PTHR24351">
    <property type="entry name" value="RIBOSOMAL PROTEIN S6 KINASE"/>
    <property type="match status" value="1"/>
</dbReference>
<evidence type="ECO:0000256" key="6">
    <source>
        <dbReference type="ARBA" id="ARBA00022840"/>
    </source>
</evidence>
<dbReference type="InterPro" id="IPR008271">
    <property type="entry name" value="Ser/Thr_kinase_AS"/>
</dbReference>
<feature type="binding site" evidence="7">
    <location>
        <position position="116"/>
    </location>
    <ligand>
        <name>ATP</name>
        <dbReference type="ChEBI" id="CHEBI:30616"/>
    </ligand>
</feature>
<comment type="similarity">
    <text evidence="8">Belongs to the protein kinase superfamily.</text>
</comment>
<dbReference type="EMBL" id="CALNXI010000060">
    <property type="protein sequence ID" value="CAH3017357.1"/>
    <property type="molecule type" value="Genomic_DNA"/>
</dbReference>
<evidence type="ECO:0000313" key="10">
    <source>
        <dbReference type="EMBL" id="CAH3017357.1"/>
    </source>
</evidence>
<keyword evidence="5" id="KW-0418">Kinase</keyword>
<dbReference type="SMART" id="SM00220">
    <property type="entry name" value="S_TKc"/>
    <property type="match status" value="1"/>
</dbReference>
<dbReference type="InterPro" id="IPR000719">
    <property type="entry name" value="Prot_kinase_dom"/>
</dbReference>
<evidence type="ECO:0000256" key="2">
    <source>
        <dbReference type="ARBA" id="ARBA00022553"/>
    </source>
</evidence>
<evidence type="ECO:0000259" key="9">
    <source>
        <dbReference type="PROSITE" id="PS50011"/>
    </source>
</evidence>
<name>A0ABN8LM00_9CNID</name>
<keyword evidence="11" id="KW-1185">Reference proteome</keyword>
<proteinExistence type="inferred from homology"/>
<dbReference type="Proteomes" id="UP001159427">
    <property type="component" value="Unassembled WGS sequence"/>
</dbReference>
<feature type="domain" description="Protein kinase" evidence="9">
    <location>
        <begin position="87"/>
        <end position="346"/>
    </location>
</feature>
<evidence type="ECO:0000256" key="4">
    <source>
        <dbReference type="ARBA" id="ARBA00022741"/>
    </source>
</evidence>
<evidence type="ECO:0000256" key="8">
    <source>
        <dbReference type="RuleBase" id="RU000304"/>
    </source>
</evidence>
<dbReference type="InterPro" id="IPR017441">
    <property type="entry name" value="Protein_kinase_ATP_BS"/>
</dbReference>
<keyword evidence="6 7" id="KW-0067">ATP-binding</keyword>
<dbReference type="Pfam" id="PF00069">
    <property type="entry name" value="Pkinase"/>
    <property type="match status" value="1"/>
</dbReference>
<evidence type="ECO:0000256" key="1">
    <source>
        <dbReference type="ARBA" id="ARBA00022527"/>
    </source>
</evidence>
<dbReference type="Gene3D" id="1.10.510.10">
    <property type="entry name" value="Transferase(Phosphotransferase) domain 1"/>
    <property type="match status" value="1"/>
</dbReference>
<dbReference type="InterPro" id="IPR011009">
    <property type="entry name" value="Kinase-like_dom_sf"/>
</dbReference>
<dbReference type="PROSITE" id="PS00107">
    <property type="entry name" value="PROTEIN_KINASE_ATP"/>
    <property type="match status" value="1"/>
</dbReference>
<reference evidence="10 11" key="1">
    <citation type="submission" date="2022-05" db="EMBL/GenBank/DDBJ databases">
        <authorList>
            <consortium name="Genoscope - CEA"/>
            <person name="William W."/>
        </authorList>
    </citation>
    <scope>NUCLEOTIDE SEQUENCE [LARGE SCALE GENOMIC DNA]</scope>
</reference>
<keyword evidence="4 7" id="KW-0547">Nucleotide-binding</keyword>
<keyword evidence="3" id="KW-0808">Transferase</keyword>
<evidence type="ECO:0000256" key="5">
    <source>
        <dbReference type="ARBA" id="ARBA00022777"/>
    </source>
</evidence>
<sequence length="363" mass="41640">MKAGPVIGPFVFSFYMLQSVFQYFKGKCSGKREVATGEIKIPELTEKGPVKIEQESQKCPVKRRRSEEQLDKIKTKKQRKSISLYKLKAIKMIGEGAFGKVRLCEDRRTKRPYAVKQIIEPDPSSVEEKVLSLASSSPFITRLCEEVENPYPGHFIILEFVEGGDLFTELDENGWLSENRTRFYTAEIITGLQFLHQKGVIHRDLKPENILLTKKGDIKISDFGLSAIIDPVKQEKINNAEIIGTPRYMAPEIILLDPYDASVDWWALGVMVFTMLTGMMPFDAESEDELFDLIVHHYPQKPDKVTMSELSIDATELFLHLLEKYPQDRLGYKGGDYPCIRDHAFFHGFDWNRLEALELDRPP</sequence>
<organism evidence="10 11">
    <name type="scientific">Porites evermanni</name>
    <dbReference type="NCBI Taxonomy" id="104178"/>
    <lineage>
        <taxon>Eukaryota</taxon>
        <taxon>Metazoa</taxon>
        <taxon>Cnidaria</taxon>
        <taxon>Anthozoa</taxon>
        <taxon>Hexacorallia</taxon>
        <taxon>Scleractinia</taxon>
        <taxon>Fungiina</taxon>
        <taxon>Poritidae</taxon>
        <taxon>Porites</taxon>
    </lineage>
</organism>
<dbReference type="Gene3D" id="3.30.200.20">
    <property type="entry name" value="Phosphorylase Kinase, domain 1"/>
    <property type="match status" value="1"/>
</dbReference>
<evidence type="ECO:0000313" key="11">
    <source>
        <dbReference type="Proteomes" id="UP001159427"/>
    </source>
</evidence>
<keyword evidence="2" id="KW-0597">Phosphoprotein</keyword>
<comment type="caution">
    <text evidence="10">The sequence shown here is derived from an EMBL/GenBank/DDBJ whole genome shotgun (WGS) entry which is preliminary data.</text>
</comment>
<evidence type="ECO:0000256" key="3">
    <source>
        <dbReference type="ARBA" id="ARBA00022679"/>
    </source>
</evidence>